<accession>A0A642VBS2</accession>
<evidence type="ECO:0000313" key="2">
    <source>
        <dbReference type="Proteomes" id="UP000761534"/>
    </source>
</evidence>
<evidence type="ECO:0000313" key="1">
    <source>
        <dbReference type="EMBL" id="KAA8915493.1"/>
    </source>
</evidence>
<keyword evidence="2" id="KW-1185">Reference proteome</keyword>
<protein>
    <recommendedName>
        <fullName evidence="3">F-box domain-containing protein</fullName>
    </recommendedName>
</protein>
<dbReference type="EMBL" id="SWFS01000161">
    <property type="protein sequence ID" value="KAA8915493.1"/>
    <property type="molecule type" value="Genomic_DNA"/>
</dbReference>
<organism evidence="1 2">
    <name type="scientific">Trichomonascus ciferrii</name>
    <dbReference type="NCBI Taxonomy" id="44093"/>
    <lineage>
        <taxon>Eukaryota</taxon>
        <taxon>Fungi</taxon>
        <taxon>Dikarya</taxon>
        <taxon>Ascomycota</taxon>
        <taxon>Saccharomycotina</taxon>
        <taxon>Dipodascomycetes</taxon>
        <taxon>Dipodascales</taxon>
        <taxon>Trichomonascaceae</taxon>
        <taxon>Trichomonascus</taxon>
        <taxon>Trichomonascus ciferrii complex</taxon>
    </lineage>
</organism>
<sequence length="444" mass="49867">MVFEQLPLELAMIVFDALDHTKILDMRLLSRGVANLTDGYIGEFSSKLDITGTGVDLTVEYTRGKTGKNRKRALIQRRRVLFVNLKNATVNGLGFWLKQLKKIVFAAMDSHLWANDLNTVIVALESVEVQHQVNMEIERTMWLGSSEFGVAMEHLKKSTLNLAIEATMIAKHSFETQRARNATLMPLSKMTNIHMNIPGGRMVSDRLVFEDGHNVNLFKISSCGETRPSLWNVGSMADLFSNCNNVRHVTLHDLTITIHIPLFSADWSLSRVENLSLTNCTLKLSNRTRRKGSNEKRGTLKQARCFASVLEAPGFNTIPIASATFIRDDQRSQLVLDKLNLQCGSKLTTAIVTRDAFKSSSVRHLTLDIGLNMNVLLGFTRLKNLQYLLITPPATRMNSQERQVIESNINRLFSDLDKNCPNFVQASIQGSQLQKSFTRSSIAQ</sequence>
<reference evidence="1" key="1">
    <citation type="journal article" date="2019" name="G3 (Bethesda)">
        <title>Genome Assemblies of Two Rare Opportunistic Yeast Pathogens: Diutina rugosa (syn. Candida rugosa) and Trichomonascus ciferrii (syn. Candida ciferrii).</title>
        <authorList>
            <person name="Mixao V."/>
            <person name="Saus E."/>
            <person name="Hansen A.P."/>
            <person name="Lass-Florl C."/>
            <person name="Gabaldon T."/>
        </authorList>
    </citation>
    <scope>NUCLEOTIDE SEQUENCE</scope>
    <source>
        <strain evidence="1">CBS 4856</strain>
    </source>
</reference>
<dbReference type="Proteomes" id="UP000761534">
    <property type="component" value="Unassembled WGS sequence"/>
</dbReference>
<proteinExistence type="predicted"/>
<gene>
    <name evidence="1" type="ORF">TRICI_002342</name>
</gene>
<dbReference type="VEuPathDB" id="FungiDB:TRICI_002342"/>
<evidence type="ECO:0008006" key="3">
    <source>
        <dbReference type="Google" id="ProtNLM"/>
    </source>
</evidence>
<name>A0A642VBS2_9ASCO</name>
<comment type="caution">
    <text evidence="1">The sequence shown here is derived from an EMBL/GenBank/DDBJ whole genome shotgun (WGS) entry which is preliminary data.</text>
</comment>
<dbReference type="AlphaFoldDB" id="A0A642VBS2"/>